<keyword evidence="4" id="KW-1185">Reference proteome</keyword>
<dbReference type="OrthoDB" id="5524593at2"/>
<evidence type="ECO:0000259" key="2">
    <source>
        <dbReference type="PROSITE" id="PS51819"/>
    </source>
</evidence>
<dbReference type="Proteomes" id="UP000319516">
    <property type="component" value="Unassembled WGS sequence"/>
</dbReference>
<dbReference type="PANTHER" id="PTHR35908">
    <property type="entry name" value="HYPOTHETICAL FUSION PROTEIN"/>
    <property type="match status" value="1"/>
</dbReference>
<dbReference type="PANTHER" id="PTHR35908:SF1">
    <property type="entry name" value="CONSERVED PROTEIN"/>
    <property type="match status" value="1"/>
</dbReference>
<protein>
    <recommendedName>
        <fullName evidence="2">VOC domain-containing protein</fullName>
    </recommendedName>
</protein>
<sequence length="242" mass="26410">MGLENINMQARDPQRAGEFWTGALGLEPFTVTDDLFEGRMTLAEDLWLDICIDRVPEPPAPGWRLHLDLLGGAAQEEVVQRLLALGARRVDIGQGDVPWVVLADPDGNAFCVMEERSAYQDTGPIAALPLDSADPERDGRLYQAITGWVRTEGVGPVTLRHPSLRGPLLELCPEPAPKERQNRTHVDVRPGPGGQTQDELVEIALSLGATRAQEAWAQGHAWIVMRDTSGNEFCVLGDHVGA</sequence>
<dbReference type="InterPro" id="IPR041581">
    <property type="entry name" value="Glyoxalase_6"/>
</dbReference>
<dbReference type="InterPro" id="IPR029068">
    <property type="entry name" value="Glyas_Bleomycin-R_OHBP_Dase"/>
</dbReference>
<proteinExistence type="predicted"/>
<gene>
    <name evidence="3" type="ORF">FB467_2870</name>
</gene>
<dbReference type="Pfam" id="PF18029">
    <property type="entry name" value="Glyoxalase_6"/>
    <property type="match status" value="2"/>
</dbReference>
<dbReference type="CDD" id="cd06587">
    <property type="entry name" value="VOC"/>
    <property type="match status" value="1"/>
</dbReference>
<dbReference type="InterPro" id="IPR037523">
    <property type="entry name" value="VOC_core"/>
</dbReference>
<dbReference type="PROSITE" id="PS51819">
    <property type="entry name" value="VOC"/>
    <property type="match status" value="1"/>
</dbReference>
<accession>A0A542YUF4</accession>
<organism evidence="3 4">
    <name type="scientific">Ornithinicoccus hortensis</name>
    <dbReference type="NCBI Taxonomy" id="82346"/>
    <lineage>
        <taxon>Bacteria</taxon>
        <taxon>Bacillati</taxon>
        <taxon>Actinomycetota</taxon>
        <taxon>Actinomycetes</taxon>
        <taxon>Micrococcales</taxon>
        <taxon>Intrasporangiaceae</taxon>
        <taxon>Ornithinicoccus</taxon>
    </lineage>
</organism>
<name>A0A542YUF4_9MICO</name>
<dbReference type="AlphaFoldDB" id="A0A542YUF4"/>
<dbReference type="RefSeq" id="WP_141785678.1">
    <property type="nucleotide sequence ID" value="NZ_BAAAIK010000001.1"/>
</dbReference>
<dbReference type="EMBL" id="VFOP01000001">
    <property type="protein sequence ID" value="TQL51716.1"/>
    <property type="molecule type" value="Genomic_DNA"/>
</dbReference>
<reference evidence="3 4" key="1">
    <citation type="submission" date="2019-06" db="EMBL/GenBank/DDBJ databases">
        <title>Sequencing the genomes of 1000 actinobacteria strains.</title>
        <authorList>
            <person name="Klenk H.-P."/>
        </authorList>
    </citation>
    <scope>NUCLEOTIDE SEQUENCE [LARGE SCALE GENOMIC DNA]</scope>
    <source>
        <strain evidence="3 4">DSM 12335</strain>
    </source>
</reference>
<evidence type="ECO:0000313" key="4">
    <source>
        <dbReference type="Proteomes" id="UP000319516"/>
    </source>
</evidence>
<feature type="compositionally biased region" description="Basic and acidic residues" evidence="1">
    <location>
        <begin position="176"/>
        <end position="188"/>
    </location>
</feature>
<dbReference type="Gene3D" id="3.10.180.10">
    <property type="entry name" value="2,3-Dihydroxybiphenyl 1,2-Dioxygenase, domain 1"/>
    <property type="match status" value="2"/>
</dbReference>
<feature type="region of interest" description="Disordered" evidence="1">
    <location>
        <begin position="174"/>
        <end position="196"/>
    </location>
</feature>
<dbReference type="SUPFAM" id="SSF54593">
    <property type="entry name" value="Glyoxalase/Bleomycin resistance protein/Dihydroxybiphenyl dioxygenase"/>
    <property type="match status" value="2"/>
</dbReference>
<feature type="domain" description="VOC" evidence="2">
    <location>
        <begin position="2"/>
        <end position="115"/>
    </location>
</feature>
<comment type="caution">
    <text evidence="3">The sequence shown here is derived from an EMBL/GenBank/DDBJ whole genome shotgun (WGS) entry which is preliminary data.</text>
</comment>
<evidence type="ECO:0000256" key="1">
    <source>
        <dbReference type="SAM" id="MobiDB-lite"/>
    </source>
</evidence>
<evidence type="ECO:0000313" key="3">
    <source>
        <dbReference type="EMBL" id="TQL51716.1"/>
    </source>
</evidence>